<gene>
    <name evidence="2" type="ordered locus">HMPREF0389_00862</name>
</gene>
<dbReference type="InterPro" id="IPR035985">
    <property type="entry name" value="Ubiquitin-activating_enz"/>
</dbReference>
<dbReference type="GO" id="GO:0008641">
    <property type="term" value="F:ubiquitin-like modifier activating enzyme activity"/>
    <property type="evidence" value="ECO:0007669"/>
    <property type="project" value="InterPro"/>
</dbReference>
<dbReference type="Proteomes" id="UP000007468">
    <property type="component" value="Chromosome"/>
</dbReference>
<dbReference type="PANTHER" id="PTHR43267">
    <property type="entry name" value="TRNA THREONYLCARBAMOYLADENOSINE DEHYDRATASE"/>
    <property type="match status" value="1"/>
</dbReference>
<dbReference type="RefSeq" id="WP_014262855.1">
    <property type="nucleotide sequence ID" value="NC_016630.1"/>
</dbReference>
<dbReference type="CDD" id="cd00755">
    <property type="entry name" value="YgdL_like"/>
    <property type="match status" value="1"/>
</dbReference>
<accession>D6GQ87</accession>
<sequence length="248" mass="27682">MEQFSRTRLIYGDKAFYELQQKHIAIFGLGGVGSYATEALVRTGIGTITLVDFDTVEKSNLNRQLPALHSTLGALKVEVVKKRLLDINPNIKIHTLCKKYTPEEADLFFERNYDFVLDCIDMIPSKVDLIVQCVQRNIPIISSMGTANHKDPSKLQISDLAKTHMCPLAKIMRKELKQYGIKHLPVVFSTEEICVPKQKLLSESGKQINGSLAFVTGTAGLLLSSYVINKLTDNNETSVTNHNNKSDT</sequence>
<dbReference type="KEGG" id="faa:HMPREF0389_00862"/>
<evidence type="ECO:0000259" key="1">
    <source>
        <dbReference type="Pfam" id="PF00899"/>
    </source>
</evidence>
<dbReference type="Pfam" id="PF00899">
    <property type="entry name" value="ThiF"/>
    <property type="match status" value="1"/>
</dbReference>
<name>D6GQ87_FILAD</name>
<dbReference type="EMBL" id="CP002390">
    <property type="protein sequence ID" value="EFE28940.1"/>
    <property type="molecule type" value="Genomic_DNA"/>
</dbReference>
<dbReference type="GO" id="GO:0061503">
    <property type="term" value="F:tRNA threonylcarbamoyladenosine dehydratase"/>
    <property type="evidence" value="ECO:0007669"/>
    <property type="project" value="TreeGrafter"/>
</dbReference>
<evidence type="ECO:0000313" key="3">
    <source>
        <dbReference type="Proteomes" id="UP000007468"/>
    </source>
</evidence>
<evidence type="ECO:0000313" key="2">
    <source>
        <dbReference type="EMBL" id="EFE28940.1"/>
    </source>
</evidence>
<dbReference type="STRING" id="546269.HMPREF0389_00862"/>
<keyword evidence="3" id="KW-1185">Reference proteome</keyword>
<dbReference type="OrthoDB" id="9804150at2"/>
<reference evidence="3" key="1">
    <citation type="submission" date="2010-12" db="EMBL/GenBank/DDBJ databases">
        <title>The genome sequence of Filifactor alocis strain ATCC 35896.</title>
        <authorList>
            <consortium name="The Broad Institute Genome Sequencing Platform"/>
            <person name="Ward D."/>
            <person name="Earl A."/>
            <person name="Feldgarden M."/>
            <person name="Young S.K."/>
            <person name="Gargeya S."/>
            <person name="Zeng Q."/>
            <person name="Alvarado L."/>
            <person name="Berlin A."/>
            <person name="Bochicchio J."/>
            <person name="Chapman S.B."/>
            <person name="Chen Z."/>
            <person name="Freedman E."/>
            <person name="Gellesch M."/>
            <person name="Goldberg J."/>
            <person name="Griggs A."/>
            <person name="Gujja S."/>
            <person name="Heilman E."/>
            <person name="Heiman D."/>
            <person name="Howarth C."/>
            <person name="Mehta T."/>
            <person name="Neiman D."/>
            <person name="Pearson M."/>
            <person name="Roberts A."/>
            <person name="Saif S."/>
            <person name="Shea T."/>
            <person name="Shenoy N."/>
            <person name="Sisk P."/>
            <person name="Stolte C."/>
            <person name="Sykes S."/>
            <person name="White J."/>
            <person name="Yandava C."/>
            <person name="Izard J."/>
            <person name="Blanton J.M."/>
            <person name="Baranova O.V."/>
            <person name="Tanner A.C."/>
            <person name="Dewhirst F.E."/>
            <person name="Haas B."/>
            <person name="Nusbaum C."/>
            <person name="Birren B."/>
        </authorList>
    </citation>
    <scope>NUCLEOTIDE SEQUENCE [LARGE SCALE GENOMIC DNA]</scope>
    <source>
        <strain evidence="3">ATCC 35896 / D40 B5</strain>
    </source>
</reference>
<dbReference type="PATRIC" id="fig|546269.5.peg.1356"/>
<dbReference type="eggNOG" id="COG1179">
    <property type="taxonomic scope" value="Bacteria"/>
</dbReference>
<dbReference type="SUPFAM" id="SSF69572">
    <property type="entry name" value="Activating enzymes of the ubiquitin-like proteins"/>
    <property type="match status" value="1"/>
</dbReference>
<dbReference type="InterPro" id="IPR045886">
    <property type="entry name" value="ThiF/MoeB/HesA"/>
</dbReference>
<dbReference type="AlphaFoldDB" id="D6GQ87"/>
<dbReference type="InterPro" id="IPR000594">
    <property type="entry name" value="ThiF_NAD_FAD-bd"/>
</dbReference>
<proteinExistence type="predicted"/>
<feature type="domain" description="THIF-type NAD/FAD binding fold" evidence="1">
    <location>
        <begin position="9"/>
        <end position="243"/>
    </location>
</feature>
<dbReference type="Gene3D" id="3.40.50.720">
    <property type="entry name" value="NAD(P)-binding Rossmann-like Domain"/>
    <property type="match status" value="1"/>
</dbReference>
<protein>
    <submittedName>
        <fullName evidence="2">ThiF family protein</fullName>
    </submittedName>
</protein>
<dbReference type="PANTHER" id="PTHR43267:SF1">
    <property type="entry name" value="TRNA THREONYLCARBAMOYLADENOSINE DEHYDRATASE"/>
    <property type="match status" value="1"/>
</dbReference>
<organism evidence="2 3">
    <name type="scientific">Filifactor alocis (strain ATCC 35896 / CCUG 47790 / D40 B5)</name>
    <name type="common">Fusobacterium alocis</name>
    <dbReference type="NCBI Taxonomy" id="546269"/>
    <lineage>
        <taxon>Bacteria</taxon>
        <taxon>Bacillati</taxon>
        <taxon>Bacillota</taxon>
        <taxon>Clostridia</taxon>
        <taxon>Peptostreptococcales</taxon>
        <taxon>Filifactoraceae</taxon>
        <taxon>Filifactor</taxon>
    </lineage>
</organism>
<dbReference type="GO" id="GO:0061504">
    <property type="term" value="P:cyclic threonylcarbamoyladenosine biosynthetic process"/>
    <property type="evidence" value="ECO:0007669"/>
    <property type="project" value="TreeGrafter"/>
</dbReference>